<dbReference type="PROSITE" id="PS51257">
    <property type="entry name" value="PROKAR_LIPOPROTEIN"/>
    <property type="match status" value="1"/>
</dbReference>
<proteinExistence type="predicted"/>
<feature type="chain" id="PRO_5039608648" evidence="1">
    <location>
        <begin position="25"/>
        <end position="563"/>
    </location>
</feature>
<dbReference type="PANTHER" id="PTHR30290:SF65">
    <property type="entry name" value="MONOACYL PHOSPHATIDYLINOSITOL TETRAMANNOSIDE-BINDING PROTEIN LPQW-RELATED"/>
    <property type="match status" value="1"/>
</dbReference>
<dbReference type="AlphaFoldDB" id="A0A7I9VBD2"/>
<accession>A0A7I9VBD2</accession>
<dbReference type="Gene3D" id="3.90.76.10">
    <property type="entry name" value="Dipeptide-binding Protein, Domain 1"/>
    <property type="match status" value="1"/>
</dbReference>
<dbReference type="Pfam" id="PF00496">
    <property type="entry name" value="SBP_bac_5"/>
    <property type="match status" value="1"/>
</dbReference>
<dbReference type="OrthoDB" id="7888869at2"/>
<comment type="caution">
    <text evidence="3">The sequence shown here is derived from an EMBL/GenBank/DDBJ whole genome shotgun (WGS) entry which is preliminary data.</text>
</comment>
<dbReference type="InterPro" id="IPR039424">
    <property type="entry name" value="SBP_5"/>
</dbReference>
<dbReference type="Gene3D" id="3.10.105.10">
    <property type="entry name" value="Dipeptide-binding Protein, Domain 3"/>
    <property type="match status" value="1"/>
</dbReference>
<protein>
    <submittedName>
        <fullName evidence="3">Putative lipoprotein</fullName>
    </submittedName>
</protein>
<dbReference type="EMBL" id="BJOV01000005">
    <property type="protein sequence ID" value="GEE02686.1"/>
    <property type="molecule type" value="Genomic_DNA"/>
</dbReference>
<dbReference type="SUPFAM" id="SSF53850">
    <property type="entry name" value="Periplasmic binding protein-like II"/>
    <property type="match status" value="1"/>
</dbReference>
<dbReference type="GO" id="GO:0015833">
    <property type="term" value="P:peptide transport"/>
    <property type="evidence" value="ECO:0007669"/>
    <property type="project" value="TreeGrafter"/>
</dbReference>
<name>A0A7I9VBD2_9ACTN</name>
<dbReference type="PANTHER" id="PTHR30290">
    <property type="entry name" value="PERIPLASMIC BINDING COMPONENT OF ABC TRANSPORTER"/>
    <property type="match status" value="1"/>
</dbReference>
<gene>
    <name evidence="3" type="ORF">nbrc107696_31320</name>
</gene>
<feature type="signal peptide" evidence="1">
    <location>
        <begin position="1"/>
        <end position="24"/>
    </location>
</feature>
<keyword evidence="3" id="KW-0449">Lipoprotein</keyword>
<evidence type="ECO:0000259" key="2">
    <source>
        <dbReference type="Pfam" id="PF00496"/>
    </source>
</evidence>
<keyword evidence="4" id="KW-1185">Reference proteome</keyword>
<dbReference type="RefSeq" id="WP_161896333.1">
    <property type="nucleotide sequence ID" value="NZ_BJOV01000005.1"/>
</dbReference>
<dbReference type="InterPro" id="IPR000914">
    <property type="entry name" value="SBP_5_dom"/>
</dbReference>
<dbReference type="GO" id="GO:1904680">
    <property type="term" value="F:peptide transmembrane transporter activity"/>
    <property type="evidence" value="ECO:0007669"/>
    <property type="project" value="TreeGrafter"/>
</dbReference>
<sequence length="563" mass="58235">MIGPRLRRVAALTAALAAAGTLLVACGDDEKSSVDYLVDARVRSLNVNTRDGYADGALMALTRVLPGFSYIGPQGQTVADRDIGTATLQESSPMTVRYEFSADAVYSDGHAMTCDDLLLAATAMGGRVAGFDAATHAGYQDIDKVDCAPGARSATVTFRQGASYGDWAGLFGAGTLLPAHVVGRIAGVADVHGAITGKDAKALGKIADAWNTGFALAPGREVDKDTILSSGPYRVESYSTDEGLRLVANDKWWGGRPALGDVTVWTAGTNGAGALADGRVDVVDSADLSAADTLAGRAAVTDRGSARDAAPLSVTSLVFAGRGVVADALVRRALASCMPRNQLARAHGANGIVWNLRSAAPADTLGPSLNVQFGRRYPRSDAARARALLDQRPIDTNGRRPKPVIRIGYPAGSTVDKAVVDAVAASCVGAGITVRDVSSPDFSVAALGKDADAVLMSGDTFAASGSASGVPALYALYPGDPLNLSGFRDVTVRNAVNDIVATTSDSARLPLLRTIDTQAWDQLPSIPLFGTVRGREYTGVSRVVPGLGRSGTGWNMDRWGAAS</sequence>
<keyword evidence="1" id="KW-0732">Signal</keyword>
<feature type="domain" description="Solute-binding protein family 5" evidence="2">
    <location>
        <begin position="187"/>
        <end position="456"/>
    </location>
</feature>
<dbReference type="Proteomes" id="UP000444960">
    <property type="component" value="Unassembled WGS sequence"/>
</dbReference>
<evidence type="ECO:0000256" key="1">
    <source>
        <dbReference type="SAM" id="SignalP"/>
    </source>
</evidence>
<organism evidence="3 4">
    <name type="scientific">Gordonia spumicola</name>
    <dbReference type="NCBI Taxonomy" id="589161"/>
    <lineage>
        <taxon>Bacteria</taxon>
        <taxon>Bacillati</taxon>
        <taxon>Actinomycetota</taxon>
        <taxon>Actinomycetes</taxon>
        <taxon>Mycobacteriales</taxon>
        <taxon>Gordoniaceae</taxon>
        <taxon>Gordonia</taxon>
    </lineage>
</organism>
<evidence type="ECO:0000313" key="4">
    <source>
        <dbReference type="Proteomes" id="UP000444960"/>
    </source>
</evidence>
<reference evidence="4" key="1">
    <citation type="submission" date="2019-06" db="EMBL/GenBank/DDBJ databases">
        <title>Gordonia isolated from sludge of a wastewater treatment plant.</title>
        <authorList>
            <person name="Tamura T."/>
            <person name="Aoyama K."/>
            <person name="Kang Y."/>
            <person name="Saito S."/>
            <person name="Akiyama N."/>
            <person name="Yazawa K."/>
            <person name="Gonoi T."/>
            <person name="Mikami Y."/>
        </authorList>
    </citation>
    <scope>NUCLEOTIDE SEQUENCE [LARGE SCALE GENOMIC DNA]</scope>
    <source>
        <strain evidence="4">NBRC 107696</strain>
    </source>
</reference>
<dbReference type="Gene3D" id="3.40.190.10">
    <property type="entry name" value="Periplasmic binding protein-like II"/>
    <property type="match status" value="1"/>
</dbReference>
<evidence type="ECO:0000313" key="3">
    <source>
        <dbReference type="EMBL" id="GEE02686.1"/>
    </source>
</evidence>